<evidence type="ECO:0000313" key="16">
    <source>
        <dbReference type="Proteomes" id="UP000197065"/>
    </source>
</evidence>
<comment type="similarity">
    <text evidence="1 13">Belongs to the RuvC family.</text>
</comment>
<keyword evidence="16" id="KW-1185">Reference proteome</keyword>
<dbReference type="RefSeq" id="WP_088560410.1">
    <property type="nucleotide sequence ID" value="NZ_FYEH01000003.1"/>
</dbReference>
<keyword evidence="11 13" id="KW-0234">DNA repair</keyword>
<keyword evidence="7 13" id="KW-0378">Hydrolase</keyword>
<evidence type="ECO:0000256" key="5">
    <source>
        <dbReference type="ARBA" id="ARBA00022759"/>
    </source>
</evidence>
<comment type="function">
    <text evidence="13">The RuvA-RuvB-RuvC complex processes Holliday junction (HJ) DNA during genetic recombination and DNA repair. Endonuclease that resolves HJ intermediates. Cleaves cruciform DNA by making single-stranded nicks across the HJ at symmetrical positions within the homologous arms, yielding a 5'-phosphate and a 3'-hydroxyl group; requires a central core of homology in the junction. The consensus cleavage sequence is 5'-(A/T)TT(C/G)-3'. Cleavage occurs on the 3'-side of the TT dinucleotide at the point of strand exchange. HJ branch migration catalyzed by RuvA-RuvB allows RuvC to scan DNA until it finds its consensus sequence, where it cleaves and resolves the cruciform DNA.</text>
</comment>
<evidence type="ECO:0000256" key="1">
    <source>
        <dbReference type="ARBA" id="ARBA00009518"/>
    </source>
</evidence>
<evidence type="ECO:0000256" key="4">
    <source>
        <dbReference type="ARBA" id="ARBA00022723"/>
    </source>
</evidence>
<evidence type="ECO:0000256" key="11">
    <source>
        <dbReference type="ARBA" id="ARBA00023204"/>
    </source>
</evidence>
<accession>A0A212QT77</accession>
<keyword evidence="5 13" id="KW-0255">Endonuclease</keyword>
<dbReference type="OrthoDB" id="9805499at2"/>
<feature type="active site" evidence="13">
    <location>
        <position position="70"/>
    </location>
</feature>
<feature type="binding site" evidence="13">
    <location>
        <position position="10"/>
    </location>
    <ligand>
        <name>Mg(2+)</name>
        <dbReference type="ChEBI" id="CHEBI:18420"/>
        <label>1</label>
    </ligand>
</feature>
<evidence type="ECO:0000313" key="15">
    <source>
        <dbReference type="EMBL" id="SNB62737.1"/>
    </source>
</evidence>
<name>A0A212QT77_9PROT</name>
<dbReference type="Pfam" id="PF02075">
    <property type="entry name" value="RuvC"/>
    <property type="match status" value="1"/>
</dbReference>
<dbReference type="CDD" id="cd16962">
    <property type="entry name" value="RuvC"/>
    <property type="match status" value="1"/>
</dbReference>
<evidence type="ECO:0000256" key="13">
    <source>
        <dbReference type="HAMAP-Rule" id="MF_00034"/>
    </source>
</evidence>
<feature type="active site" evidence="13">
    <location>
        <position position="142"/>
    </location>
</feature>
<keyword evidence="6 13" id="KW-0227">DNA damage</keyword>
<keyword evidence="2 13" id="KW-0963">Cytoplasm</keyword>
<keyword evidence="10 13" id="KW-0233">DNA recombination</keyword>
<dbReference type="EC" id="3.1.21.10" evidence="13 14"/>
<comment type="subunit">
    <text evidence="13">Homodimer which binds Holliday junction (HJ) DNA. The HJ becomes 2-fold symmetrical on binding to RuvC with unstacked arms; it has a different conformation from HJ DNA in complex with RuvA. In the full resolvosome a probable DNA-RuvA(4)-RuvB(12)-RuvC(2) complex forms which resolves the HJ.</text>
</comment>
<evidence type="ECO:0000256" key="6">
    <source>
        <dbReference type="ARBA" id="ARBA00022763"/>
    </source>
</evidence>
<evidence type="ECO:0000256" key="12">
    <source>
        <dbReference type="ARBA" id="ARBA00029354"/>
    </source>
</evidence>
<comment type="subcellular location">
    <subcellularLocation>
        <location evidence="13">Cytoplasm</location>
    </subcellularLocation>
</comment>
<feature type="active site" evidence="13">
    <location>
        <position position="10"/>
    </location>
</feature>
<dbReference type="GO" id="GO:0000287">
    <property type="term" value="F:magnesium ion binding"/>
    <property type="evidence" value="ECO:0007669"/>
    <property type="project" value="UniProtKB-UniRule"/>
</dbReference>
<evidence type="ECO:0000256" key="7">
    <source>
        <dbReference type="ARBA" id="ARBA00022801"/>
    </source>
</evidence>
<dbReference type="FunFam" id="3.30.420.10:FF:000002">
    <property type="entry name" value="Crossover junction endodeoxyribonuclease RuvC"/>
    <property type="match status" value="1"/>
</dbReference>
<dbReference type="GO" id="GO:0048476">
    <property type="term" value="C:Holliday junction resolvase complex"/>
    <property type="evidence" value="ECO:0007669"/>
    <property type="project" value="UniProtKB-UniRule"/>
</dbReference>
<evidence type="ECO:0000256" key="14">
    <source>
        <dbReference type="NCBIfam" id="TIGR00228"/>
    </source>
</evidence>
<evidence type="ECO:0000256" key="9">
    <source>
        <dbReference type="ARBA" id="ARBA00023125"/>
    </source>
</evidence>
<evidence type="ECO:0000256" key="3">
    <source>
        <dbReference type="ARBA" id="ARBA00022722"/>
    </source>
</evidence>
<dbReference type="InterPro" id="IPR036397">
    <property type="entry name" value="RNaseH_sf"/>
</dbReference>
<dbReference type="GO" id="GO:0003677">
    <property type="term" value="F:DNA binding"/>
    <property type="evidence" value="ECO:0007669"/>
    <property type="project" value="UniProtKB-KW"/>
</dbReference>
<dbReference type="PRINTS" id="PR00696">
    <property type="entry name" value="RSOLVASERUVC"/>
</dbReference>
<keyword evidence="3 13" id="KW-0540">Nuclease</keyword>
<dbReference type="AlphaFoldDB" id="A0A212QT77"/>
<dbReference type="GO" id="GO:0006310">
    <property type="term" value="P:DNA recombination"/>
    <property type="evidence" value="ECO:0007669"/>
    <property type="project" value="UniProtKB-UniRule"/>
</dbReference>
<keyword evidence="8 13" id="KW-0460">Magnesium</keyword>
<evidence type="ECO:0000256" key="8">
    <source>
        <dbReference type="ARBA" id="ARBA00022842"/>
    </source>
</evidence>
<feature type="binding site" evidence="13">
    <location>
        <position position="70"/>
    </location>
    <ligand>
        <name>Mg(2+)</name>
        <dbReference type="ChEBI" id="CHEBI:18420"/>
        <label>2</label>
    </ligand>
</feature>
<comment type="cofactor">
    <cofactor evidence="13">
        <name>Mg(2+)</name>
        <dbReference type="ChEBI" id="CHEBI:18420"/>
    </cofactor>
    <text evidence="13">Binds 2 Mg(2+) ion per subunit.</text>
</comment>
<dbReference type="GO" id="GO:0008821">
    <property type="term" value="F:crossover junction DNA endonuclease activity"/>
    <property type="evidence" value="ECO:0007669"/>
    <property type="project" value="UniProtKB-UniRule"/>
</dbReference>
<gene>
    <name evidence="13" type="primary">ruvC</name>
    <name evidence="15" type="ORF">SAMN07250955_103175</name>
</gene>
<dbReference type="InterPro" id="IPR012337">
    <property type="entry name" value="RNaseH-like_sf"/>
</dbReference>
<dbReference type="GO" id="GO:0006281">
    <property type="term" value="P:DNA repair"/>
    <property type="evidence" value="ECO:0007669"/>
    <property type="project" value="UniProtKB-UniRule"/>
</dbReference>
<dbReference type="Proteomes" id="UP000197065">
    <property type="component" value="Unassembled WGS sequence"/>
</dbReference>
<protein>
    <recommendedName>
        <fullName evidence="13 14">Crossover junction endodeoxyribonuclease RuvC</fullName>
        <ecNumber evidence="13 14">3.1.21.10</ecNumber>
    </recommendedName>
    <alternativeName>
        <fullName evidence="13">Holliday junction nuclease RuvC</fullName>
    </alternativeName>
    <alternativeName>
        <fullName evidence="13">Holliday junction resolvase RuvC</fullName>
    </alternativeName>
</protein>
<sequence length="174" mass="18519">MRATRLLGLDPGLRHTGWGMIESNANHLRFLACGSVDSDDKGDLASRLLSIHTQLAKIIEDWSPDEAAVEETVVNVNALSSLKLGHARGVIVLTAATAGLPVSEYASKRVKRALVGTGAATKEQVAMMVTRLLPGARAVTHDAMDALAIAICHAHERSTVHMLRDGRIMAGGRP</sequence>
<dbReference type="GO" id="GO:0005737">
    <property type="term" value="C:cytoplasm"/>
    <property type="evidence" value="ECO:0007669"/>
    <property type="project" value="UniProtKB-SubCell"/>
</dbReference>
<dbReference type="Gene3D" id="3.30.420.10">
    <property type="entry name" value="Ribonuclease H-like superfamily/Ribonuclease H"/>
    <property type="match status" value="1"/>
</dbReference>
<dbReference type="PANTHER" id="PTHR30194:SF3">
    <property type="entry name" value="CROSSOVER JUNCTION ENDODEOXYRIBONUCLEASE RUVC"/>
    <property type="match status" value="1"/>
</dbReference>
<dbReference type="PANTHER" id="PTHR30194">
    <property type="entry name" value="CROSSOVER JUNCTION ENDODEOXYRIBONUCLEASE RUVC"/>
    <property type="match status" value="1"/>
</dbReference>
<comment type="catalytic activity">
    <reaction evidence="12 13">
        <text>Endonucleolytic cleavage at a junction such as a reciprocal single-stranded crossover between two homologous DNA duplexes (Holliday junction).</text>
        <dbReference type="EC" id="3.1.21.10"/>
    </reaction>
</comment>
<dbReference type="HAMAP" id="MF_00034">
    <property type="entry name" value="RuvC"/>
    <property type="match status" value="1"/>
</dbReference>
<dbReference type="EMBL" id="FYEH01000003">
    <property type="protein sequence ID" value="SNB62737.1"/>
    <property type="molecule type" value="Genomic_DNA"/>
</dbReference>
<reference evidence="15 16" key="1">
    <citation type="submission" date="2017-06" db="EMBL/GenBank/DDBJ databases">
        <authorList>
            <person name="Kim H.J."/>
            <person name="Triplett B.A."/>
        </authorList>
    </citation>
    <scope>NUCLEOTIDE SEQUENCE [LARGE SCALE GENOMIC DNA]</scope>
    <source>
        <strain evidence="15 16">B29T1</strain>
    </source>
</reference>
<evidence type="ECO:0000256" key="2">
    <source>
        <dbReference type="ARBA" id="ARBA00022490"/>
    </source>
</evidence>
<dbReference type="SUPFAM" id="SSF53098">
    <property type="entry name" value="Ribonuclease H-like"/>
    <property type="match status" value="1"/>
</dbReference>
<dbReference type="NCBIfam" id="TIGR00228">
    <property type="entry name" value="ruvC"/>
    <property type="match status" value="1"/>
</dbReference>
<keyword evidence="9 13" id="KW-0238">DNA-binding</keyword>
<proteinExistence type="inferred from homology"/>
<dbReference type="InterPro" id="IPR002176">
    <property type="entry name" value="X-over_junc_endoDNase_RuvC"/>
</dbReference>
<feature type="binding site" evidence="13">
    <location>
        <position position="142"/>
    </location>
    <ligand>
        <name>Mg(2+)</name>
        <dbReference type="ChEBI" id="CHEBI:18420"/>
        <label>1</label>
    </ligand>
</feature>
<organism evidence="15 16">
    <name type="scientific">Arboricoccus pini</name>
    <dbReference type="NCBI Taxonomy" id="1963835"/>
    <lineage>
        <taxon>Bacteria</taxon>
        <taxon>Pseudomonadati</taxon>
        <taxon>Pseudomonadota</taxon>
        <taxon>Alphaproteobacteria</taxon>
        <taxon>Geminicoccales</taxon>
        <taxon>Geminicoccaceae</taxon>
        <taxon>Arboricoccus</taxon>
    </lineage>
</organism>
<keyword evidence="4 13" id="KW-0479">Metal-binding</keyword>
<dbReference type="GO" id="GO:0009432">
    <property type="term" value="P:SOS response"/>
    <property type="evidence" value="ECO:0007669"/>
    <property type="project" value="UniProtKB-ARBA"/>
</dbReference>
<evidence type="ECO:0000256" key="10">
    <source>
        <dbReference type="ARBA" id="ARBA00023172"/>
    </source>
</evidence>